<evidence type="ECO:0000259" key="2">
    <source>
        <dbReference type="Pfam" id="PF07516"/>
    </source>
</evidence>
<feature type="domain" description="SecA Wing/Scaffold" evidence="2">
    <location>
        <begin position="1"/>
        <end position="33"/>
    </location>
</feature>
<dbReference type="AlphaFoldDB" id="W1Y616"/>
<comment type="caution">
    <text evidence="3">The sequence shown here is derived from an EMBL/GenBank/DDBJ whole genome shotgun (WGS) entry which is preliminary data.</text>
</comment>
<protein>
    <submittedName>
        <fullName evidence="3">Protein translocase subunit SecA</fullName>
    </submittedName>
</protein>
<dbReference type="Gene3D" id="1.10.3060.10">
    <property type="entry name" value="Helical scaffold and wing domains of SecA"/>
    <property type="match status" value="1"/>
</dbReference>
<dbReference type="SUPFAM" id="SSF81886">
    <property type="entry name" value="Helical scaffold and wing domains of SecA"/>
    <property type="match status" value="1"/>
</dbReference>
<name>W1Y616_9ZZZZ</name>
<dbReference type="EMBL" id="AZMM01009154">
    <property type="protein sequence ID" value="ETJ36589.1"/>
    <property type="molecule type" value="Genomic_DNA"/>
</dbReference>
<evidence type="ECO:0000256" key="1">
    <source>
        <dbReference type="SAM" id="MobiDB-lite"/>
    </source>
</evidence>
<dbReference type="GO" id="GO:0016020">
    <property type="term" value="C:membrane"/>
    <property type="evidence" value="ECO:0007669"/>
    <property type="project" value="InterPro"/>
</dbReference>
<accession>W1Y616</accession>
<organism evidence="3">
    <name type="scientific">human gut metagenome</name>
    <dbReference type="NCBI Taxonomy" id="408170"/>
    <lineage>
        <taxon>unclassified sequences</taxon>
        <taxon>metagenomes</taxon>
        <taxon>organismal metagenomes</taxon>
    </lineage>
</organism>
<dbReference type="Pfam" id="PF07516">
    <property type="entry name" value="SecA_SW"/>
    <property type="match status" value="1"/>
</dbReference>
<feature type="non-terminal residue" evidence="3">
    <location>
        <position position="1"/>
    </location>
</feature>
<dbReference type="InterPro" id="IPR011116">
    <property type="entry name" value="SecA_Wing/Scaffold"/>
</dbReference>
<feature type="compositionally biased region" description="Basic and acidic residues" evidence="1">
    <location>
        <begin position="50"/>
        <end position="59"/>
    </location>
</feature>
<proteinExistence type="predicted"/>
<reference evidence="3" key="1">
    <citation type="submission" date="2013-12" db="EMBL/GenBank/DDBJ databases">
        <title>A Varibaculum cambriense genome reconstructed from a premature infant gut community with otherwise low bacterial novelty that shifts toward anaerobic metabolism during the third week of life.</title>
        <authorList>
            <person name="Brown C.T."/>
            <person name="Sharon I."/>
            <person name="Thomas B.C."/>
            <person name="Castelle C.J."/>
            <person name="Morowitz M.J."/>
            <person name="Banfield J.F."/>
        </authorList>
    </citation>
    <scope>NUCLEOTIDE SEQUENCE</scope>
</reference>
<dbReference type="InterPro" id="IPR036266">
    <property type="entry name" value="SecA_Wing/Scaffold_sf"/>
</dbReference>
<sequence>IASAQRQVASRTCEIRKNVLKYDDVMTEQREKVSSELSLGGRREARRRSGRGDRNAFSK</sequence>
<evidence type="ECO:0000313" key="3">
    <source>
        <dbReference type="EMBL" id="ETJ36589.1"/>
    </source>
</evidence>
<feature type="region of interest" description="Disordered" evidence="1">
    <location>
        <begin position="31"/>
        <end position="59"/>
    </location>
</feature>
<dbReference type="GO" id="GO:0017038">
    <property type="term" value="P:protein import"/>
    <property type="evidence" value="ECO:0007669"/>
    <property type="project" value="InterPro"/>
</dbReference>
<gene>
    <name evidence="3" type="ORF">Q604_UNBC09154G0001</name>
</gene>